<dbReference type="SUPFAM" id="SSF90123">
    <property type="entry name" value="ABC transporter transmembrane region"/>
    <property type="match status" value="2"/>
</dbReference>
<evidence type="ECO:0000256" key="2">
    <source>
        <dbReference type="ARBA" id="ARBA00009726"/>
    </source>
</evidence>
<feature type="transmembrane region" description="Helical" evidence="11">
    <location>
        <begin position="1024"/>
        <end position="1043"/>
    </location>
</feature>
<evidence type="ECO:0000256" key="8">
    <source>
        <dbReference type="ARBA" id="ARBA00023136"/>
    </source>
</evidence>
<dbReference type="PANTHER" id="PTHR24223">
    <property type="entry name" value="ATP-BINDING CASSETTE SUB-FAMILY C"/>
    <property type="match status" value="1"/>
</dbReference>
<feature type="domain" description="ABC transporter" evidence="12">
    <location>
        <begin position="592"/>
        <end position="820"/>
    </location>
</feature>
<dbReference type="InterPro" id="IPR036640">
    <property type="entry name" value="ABC1_TM_sf"/>
</dbReference>
<dbReference type="PROSITE" id="PS00211">
    <property type="entry name" value="ABC_TRANSPORTER_1"/>
    <property type="match status" value="2"/>
</dbReference>
<reference evidence="14" key="1">
    <citation type="journal article" date="2021" name="J Fungi (Basel)">
        <title>Virulence traits and population genomics of the black yeast Aureobasidium melanogenum.</title>
        <authorList>
            <person name="Cernosa A."/>
            <person name="Sun X."/>
            <person name="Gostincar C."/>
            <person name="Fang C."/>
            <person name="Gunde-Cimerman N."/>
            <person name="Song Z."/>
        </authorList>
    </citation>
    <scope>NUCLEOTIDE SEQUENCE</scope>
    <source>
        <strain evidence="14">EXF-9298</strain>
    </source>
</reference>
<sequence length="1582" mass="174513">MPFDTGQHDLFNFNHAEFDFNIQFEQLFLSIVPSVLFIVASSWRAVAQVRKPTLVKAPIFQSVKLAAIIVYLGLELSLLVLASLSKFQASSTFLAASVLKLLSALTMIALSLVDHNKSPRPSVLLGLYLSLTLLPDAAQARTFFLSSNDAPELTYSSVFCAALALKILILLLEAKKKSQWLAWNKEEHSPEETSGIFSLGVFAWLNKMFFDGYKGVLTTDDLYPLDSALNAKTLHSKFAAHLDYAKIKGDKYGLVKTLIRTLLGPLLIPVIPRLALLAFKFCQPLFIEKMLDYLSSSELDANVGYGLIGASVLIYFGVAISTALYWYLYHRVRTMTRSVLISEIYLRTTQARIDVSDENAAVTLMSTDMERIDLGFRSLHEVWASVIQAALASWLLYNQLGIVFVAPIGIVLASFIVLVIFMKFAGDSQRAWMTGVQKRVGLTATVIGSMKSLKLSGLSGTVEQFIQKLRVEELASGARFRKLSIVAAFLGFLPFLLGPPLTFAFAQRTLNVSKTFTSLSYLTLLTDPLTQIFQAVPQVLSGLACLSRVQGYLECETREDFRYMIERRSRSLEKPAENAQASIRRHGKQYVIMIKDSKFGWAADRYVLHDINTQIRRAALTIVVGPVGSGKSTLCKALLGEIPFHEGEVTLNSSVPHVGVCEQTAFLFNGSLRDNIIGFSAYDTQRYAEVIEATALSFDLDTLPQGDMTNIGSDGITLSGGQKQRVSLARALYLHTDLLVLDDVFSGLDADTEEKVFSRVFGPEGILRQRGTTVVLCTHSVNHLPLADYIIALGNNTIVEQGSFDKLMSSQGYVQQLRSRKPSPSKNSVEPTQSKHTRQEPKVSTLYKATSRVSSLTPENRTARQNGDATVYKHYLKAMGWVLATLGIFFAAFWGFFTNFPTIWLTYWSNDVEKIHPMHTWAYYAGIYAFLQVCGLLSLLLLAIVIFVVSVQKVGANIHKDALQTLIRAPLSFFTGTDTGVVTNLFSQDLNLVDTELPSALLNFLFSAFSAIGQAAVMPTSSPYMAISYPFLAVLLYFVQKFYLRTARQLRLLDLEAKSPLYTHFLDTAKGISTSRAFGFISEELNKNAHLVNDSQRPAYLLVMVQQWLNLVLDIVVMIMAAVLTTLAVRMHSSSGFTGASLVTLMSFGENLSGIVIFYTKLETSIGAIARLKTFHETVTPEDKDGEDIVPSSQWPETGSVCLNGVSASYWAKTSSDETDNLALKDVSLNIDSGKKIAICGRTGSGKSSLVALFLKLLDPTSATSANISIDALPLHKIDRSTLRQRLLAVPQEAVFLPDGTSFKENLDPLNGSSLQECQYALESVGMWDFVLEKGGLTASMSAGTLSAGQRQLLSLARVLLRRRHRSQQGTDGGILLLDEVSSSVDQATEKVMQKIIKTEFERYTVVAVSHRLDMIMDFDSVVVMDKGCIVEVGNPRTLAAEAESRFEIDPVNVVLGLMALLVSMTMLVMKVYKQCRPHGRRNRRHHKRRRTGDVLPTHEPLRKHQSQHEQSQQSINNGLKAGYYGRHATLPRSRRSPHSNSTTPQPQAVTNSTATPATVTSTPTSASLTLSATPAPVTSNP</sequence>
<reference evidence="14" key="2">
    <citation type="submission" date="2021-08" db="EMBL/GenBank/DDBJ databases">
        <authorList>
            <person name="Gostincar C."/>
            <person name="Sun X."/>
            <person name="Song Z."/>
            <person name="Gunde-Cimerman N."/>
        </authorList>
    </citation>
    <scope>NUCLEOTIDE SEQUENCE</scope>
    <source>
        <strain evidence="14">EXF-9298</strain>
    </source>
</reference>
<feature type="compositionally biased region" description="Basic residues" evidence="10">
    <location>
        <begin position="1478"/>
        <end position="1491"/>
    </location>
</feature>
<evidence type="ECO:0000256" key="9">
    <source>
        <dbReference type="ARBA" id="ARBA00023180"/>
    </source>
</evidence>
<feature type="compositionally biased region" description="Polar residues" evidence="10">
    <location>
        <begin position="1539"/>
        <end position="1548"/>
    </location>
</feature>
<feature type="region of interest" description="Disordered" evidence="10">
    <location>
        <begin position="817"/>
        <end position="843"/>
    </location>
</feature>
<protein>
    <submittedName>
        <fullName evidence="14">ABC multidrug transporter</fullName>
    </submittedName>
</protein>
<gene>
    <name evidence="14" type="ORF">KCU98_g2986</name>
</gene>
<keyword evidence="15" id="KW-1185">Reference proteome</keyword>
<evidence type="ECO:0000256" key="11">
    <source>
        <dbReference type="SAM" id="Phobius"/>
    </source>
</evidence>
<feature type="transmembrane region" description="Helical" evidence="11">
    <location>
        <begin position="59"/>
        <end position="81"/>
    </location>
</feature>
<feature type="domain" description="ABC transmembrane type-1" evidence="13">
    <location>
        <begin position="886"/>
        <end position="1164"/>
    </location>
</feature>
<feature type="domain" description="ABC transmembrane type-1" evidence="13">
    <location>
        <begin position="283"/>
        <end position="541"/>
    </location>
</feature>
<dbReference type="InterPro" id="IPR003439">
    <property type="entry name" value="ABC_transporter-like_ATP-bd"/>
</dbReference>
<dbReference type="SUPFAM" id="SSF52540">
    <property type="entry name" value="P-loop containing nucleoside triphosphate hydrolases"/>
    <property type="match status" value="2"/>
</dbReference>
<dbReference type="GO" id="GO:0005524">
    <property type="term" value="F:ATP binding"/>
    <property type="evidence" value="ECO:0007669"/>
    <property type="project" value="UniProtKB-KW"/>
</dbReference>
<comment type="similarity">
    <text evidence="2">Belongs to the ABC transporter superfamily. ABCC family. Conjugate transporter (TC 3.A.1.208) subfamily.</text>
</comment>
<dbReference type="Pfam" id="PF00664">
    <property type="entry name" value="ABC_membrane"/>
    <property type="match status" value="1"/>
</dbReference>
<proteinExistence type="inferred from homology"/>
<feature type="transmembrane region" description="Helical" evidence="11">
    <location>
        <begin position="1108"/>
        <end position="1129"/>
    </location>
</feature>
<feature type="transmembrane region" description="Helical" evidence="11">
    <location>
        <begin position="27"/>
        <end position="47"/>
    </location>
</feature>
<feature type="transmembrane region" description="Helical" evidence="11">
    <location>
        <begin position="1000"/>
        <end position="1017"/>
    </location>
</feature>
<dbReference type="SMART" id="SM00382">
    <property type="entry name" value="AAA"/>
    <property type="match status" value="2"/>
</dbReference>
<keyword evidence="5" id="KW-0547">Nucleotide-binding</keyword>
<comment type="caution">
    <text evidence="14">The sequence shown here is derived from an EMBL/GenBank/DDBJ whole genome shotgun (WGS) entry which is preliminary data.</text>
</comment>
<comment type="subcellular location">
    <subcellularLocation>
        <location evidence="1">Membrane</location>
        <topology evidence="1">Multi-pass membrane protein</topology>
    </subcellularLocation>
</comment>
<evidence type="ECO:0000256" key="7">
    <source>
        <dbReference type="ARBA" id="ARBA00022989"/>
    </source>
</evidence>
<dbReference type="InterPro" id="IPR044746">
    <property type="entry name" value="ABCC_6TM_D1"/>
</dbReference>
<dbReference type="InterPro" id="IPR044726">
    <property type="entry name" value="ABCC_6TM_D2"/>
</dbReference>
<feature type="compositionally biased region" description="Low complexity" evidence="10">
    <location>
        <begin position="1549"/>
        <end position="1582"/>
    </location>
</feature>
<dbReference type="FunFam" id="3.40.50.300:FF:001854">
    <property type="entry name" value="ABC multidrug transporter (Eurofung)"/>
    <property type="match status" value="1"/>
</dbReference>
<feature type="transmembrane region" description="Helical" evidence="11">
    <location>
        <begin position="921"/>
        <end position="949"/>
    </location>
</feature>
<dbReference type="EMBL" id="JAHFXS010000186">
    <property type="protein sequence ID" value="KAG9987939.1"/>
    <property type="molecule type" value="Genomic_DNA"/>
</dbReference>
<dbReference type="GO" id="GO:0016020">
    <property type="term" value="C:membrane"/>
    <property type="evidence" value="ECO:0007669"/>
    <property type="project" value="UniProtKB-SubCell"/>
</dbReference>
<dbReference type="InterPro" id="IPR017871">
    <property type="entry name" value="ABC_transporter-like_CS"/>
</dbReference>
<dbReference type="Gene3D" id="3.40.50.300">
    <property type="entry name" value="P-loop containing nucleotide triphosphate hydrolases"/>
    <property type="match status" value="2"/>
</dbReference>
<evidence type="ECO:0000259" key="12">
    <source>
        <dbReference type="PROSITE" id="PS50893"/>
    </source>
</evidence>
<dbReference type="InterPro" id="IPR050173">
    <property type="entry name" value="ABC_transporter_C-like"/>
</dbReference>
<feature type="region of interest" description="Disordered" evidence="10">
    <location>
        <begin position="1478"/>
        <end position="1515"/>
    </location>
</feature>
<keyword evidence="4 11" id="KW-0812">Transmembrane</keyword>
<evidence type="ECO:0000256" key="1">
    <source>
        <dbReference type="ARBA" id="ARBA00004141"/>
    </source>
</evidence>
<evidence type="ECO:0000256" key="6">
    <source>
        <dbReference type="ARBA" id="ARBA00022840"/>
    </source>
</evidence>
<evidence type="ECO:0000256" key="3">
    <source>
        <dbReference type="ARBA" id="ARBA00022448"/>
    </source>
</evidence>
<evidence type="ECO:0000313" key="14">
    <source>
        <dbReference type="EMBL" id="KAG9987939.1"/>
    </source>
</evidence>
<feature type="domain" description="ABC transporter" evidence="12">
    <location>
        <begin position="1201"/>
        <end position="1452"/>
    </location>
</feature>
<dbReference type="Proteomes" id="UP000729357">
    <property type="component" value="Unassembled WGS sequence"/>
</dbReference>
<accession>A0A9P8G019</accession>
<keyword evidence="3" id="KW-0813">Transport</keyword>
<feature type="transmembrane region" description="Helical" evidence="11">
    <location>
        <begin position="125"/>
        <end position="147"/>
    </location>
</feature>
<evidence type="ECO:0000259" key="13">
    <source>
        <dbReference type="PROSITE" id="PS50929"/>
    </source>
</evidence>
<feature type="region of interest" description="Disordered" evidence="10">
    <location>
        <begin position="1530"/>
        <end position="1582"/>
    </location>
</feature>
<feature type="non-terminal residue" evidence="14">
    <location>
        <position position="1582"/>
    </location>
</feature>
<feature type="compositionally biased region" description="Polar residues" evidence="10">
    <location>
        <begin position="824"/>
        <end position="834"/>
    </location>
</feature>
<evidence type="ECO:0000256" key="4">
    <source>
        <dbReference type="ARBA" id="ARBA00022692"/>
    </source>
</evidence>
<dbReference type="GO" id="GO:0140359">
    <property type="term" value="F:ABC-type transporter activity"/>
    <property type="evidence" value="ECO:0007669"/>
    <property type="project" value="InterPro"/>
</dbReference>
<dbReference type="InterPro" id="IPR011527">
    <property type="entry name" value="ABC1_TM_dom"/>
</dbReference>
<dbReference type="FunFam" id="1.20.1560.10:FF:000066">
    <property type="entry name" value="ABC multidrug transporter (Eurofung)"/>
    <property type="match status" value="1"/>
</dbReference>
<keyword evidence="6" id="KW-0067">ATP-binding</keyword>
<dbReference type="PROSITE" id="PS50893">
    <property type="entry name" value="ABC_TRANSPORTER_2"/>
    <property type="match status" value="2"/>
</dbReference>
<dbReference type="InterPro" id="IPR003593">
    <property type="entry name" value="AAA+_ATPase"/>
</dbReference>
<name>A0A9P8G019_AURME</name>
<evidence type="ECO:0000256" key="10">
    <source>
        <dbReference type="SAM" id="MobiDB-lite"/>
    </source>
</evidence>
<dbReference type="Gene3D" id="1.20.1560.10">
    <property type="entry name" value="ABC transporter type 1, transmembrane domain"/>
    <property type="match status" value="2"/>
</dbReference>
<dbReference type="FunFam" id="1.20.1560.10:FF:000055">
    <property type="entry name" value="ABC multidrug transporter (Eurofung)"/>
    <property type="match status" value="1"/>
</dbReference>
<feature type="transmembrane region" description="Helical" evidence="11">
    <location>
        <begin position="878"/>
        <end position="900"/>
    </location>
</feature>
<feature type="transmembrane region" description="Helical" evidence="11">
    <location>
        <begin position="93"/>
        <end position="113"/>
    </location>
</feature>
<dbReference type="CDD" id="cd18579">
    <property type="entry name" value="ABC_6TM_ABCC_D1"/>
    <property type="match status" value="1"/>
</dbReference>
<feature type="transmembrane region" description="Helical" evidence="11">
    <location>
        <begin position="403"/>
        <end position="425"/>
    </location>
</feature>
<dbReference type="GO" id="GO:0016887">
    <property type="term" value="F:ATP hydrolysis activity"/>
    <property type="evidence" value="ECO:0007669"/>
    <property type="project" value="InterPro"/>
</dbReference>
<keyword evidence="7 11" id="KW-1133">Transmembrane helix</keyword>
<feature type="transmembrane region" description="Helical" evidence="11">
    <location>
        <begin position="307"/>
        <end position="328"/>
    </location>
</feature>
<dbReference type="CDD" id="cd18580">
    <property type="entry name" value="ABC_6TM_ABCC_D2"/>
    <property type="match status" value="1"/>
</dbReference>
<dbReference type="PROSITE" id="PS50929">
    <property type="entry name" value="ABC_TM1F"/>
    <property type="match status" value="2"/>
</dbReference>
<dbReference type="CDD" id="cd03250">
    <property type="entry name" value="ABCC_MRP_domain1"/>
    <property type="match status" value="1"/>
</dbReference>
<feature type="transmembrane region" description="Helical" evidence="11">
    <location>
        <begin position="153"/>
        <end position="172"/>
    </location>
</feature>
<feature type="transmembrane region" description="Helical" evidence="11">
    <location>
        <begin position="483"/>
        <end position="506"/>
    </location>
</feature>
<organism evidence="14 15">
    <name type="scientific">Aureobasidium melanogenum</name>
    <name type="common">Aureobasidium pullulans var. melanogenum</name>
    <dbReference type="NCBI Taxonomy" id="46634"/>
    <lineage>
        <taxon>Eukaryota</taxon>
        <taxon>Fungi</taxon>
        <taxon>Dikarya</taxon>
        <taxon>Ascomycota</taxon>
        <taxon>Pezizomycotina</taxon>
        <taxon>Dothideomycetes</taxon>
        <taxon>Dothideomycetidae</taxon>
        <taxon>Dothideales</taxon>
        <taxon>Saccotheciaceae</taxon>
        <taxon>Aureobasidium</taxon>
    </lineage>
</organism>
<evidence type="ECO:0000256" key="5">
    <source>
        <dbReference type="ARBA" id="ARBA00022741"/>
    </source>
</evidence>
<dbReference type="Pfam" id="PF00005">
    <property type="entry name" value="ABC_tran"/>
    <property type="match status" value="2"/>
</dbReference>
<keyword evidence="8 11" id="KW-0472">Membrane</keyword>
<dbReference type="InterPro" id="IPR027417">
    <property type="entry name" value="P-loop_NTPase"/>
</dbReference>
<keyword evidence="9" id="KW-0325">Glycoprotein</keyword>
<feature type="transmembrane region" description="Helical" evidence="11">
    <location>
        <begin position="266"/>
        <end position="287"/>
    </location>
</feature>
<dbReference type="PANTHER" id="PTHR24223:SF345">
    <property type="entry name" value="ABC MULTIDRUG TRANSPORTER (EUROFUNG)"/>
    <property type="match status" value="1"/>
</dbReference>
<evidence type="ECO:0000313" key="15">
    <source>
        <dbReference type="Proteomes" id="UP000729357"/>
    </source>
</evidence>